<dbReference type="SUPFAM" id="SSF56801">
    <property type="entry name" value="Acetyl-CoA synthetase-like"/>
    <property type="match status" value="1"/>
</dbReference>
<dbReference type="PROSITE" id="PS00455">
    <property type="entry name" value="AMP_BINDING"/>
    <property type="match status" value="1"/>
</dbReference>
<evidence type="ECO:0000259" key="3">
    <source>
        <dbReference type="Pfam" id="PF00501"/>
    </source>
</evidence>
<gene>
    <name evidence="5" type="ORF">GPEL0_01f0953</name>
</gene>
<dbReference type="CDD" id="cd05917">
    <property type="entry name" value="FACL_like_2"/>
    <property type="match status" value="1"/>
</dbReference>
<comment type="caution">
    <text evidence="5">The sequence shown here is derived from an EMBL/GenBank/DDBJ whole genome shotgun (WGS) entry which is preliminary data.</text>
</comment>
<evidence type="ECO:0000256" key="2">
    <source>
        <dbReference type="ARBA" id="ARBA00022598"/>
    </source>
</evidence>
<dbReference type="InterPro" id="IPR000873">
    <property type="entry name" value="AMP-dep_synth/lig_dom"/>
</dbReference>
<dbReference type="InterPro" id="IPR025110">
    <property type="entry name" value="AMP-bd_C"/>
</dbReference>
<dbReference type="InterPro" id="IPR020845">
    <property type="entry name" value="AMP-binding_CS"/>
</dbReference>
<evidence type="ECO:0000259" key="4">
    <source>
        <dbReference type="Pfam" id="PF13193"/>
    </source>
</evidence>
<proteinExistence type="inferred from homology"/>
<dbReference type="Gene3D" id="3.40.50.980">
    <property type="match status" value="2"/>
</dbReference>
<protein>
    <submittedName>
        <fullName evidence="5">AMP-binding protein</fullName>
    </submittedName>
</protein>
<evidence type="ECO:0000313" key="5">
    <source>
        <dbReference type="EMBL" id="GAW65866.1"/>
    </source>
</evidence>
<dbReference type="NCBIfam" id="NF009233">
    <property type="entry name" value="PRK12583.1"/>
    <property type="match status" value="1"/>
</dbReference>
<evidence type="ECO:0000313" key="6">
    <source>
        <dbReference type="Proteomes" id="UP000194153"/>
    </source>
</evidence>
<keyword evidence="2" id="KW-0436">Ligase</keyword>
<dbReference type="InterPro" id="IPR045851">
    <property type="entry name" value="AMP-bd_C_sf"/>
</dbReference>
<feature type="domain" description="AMP-binding enzyme C-terminal" evidence="4">
    <location>
        <begin position="481"/>
        <end position="556"/>
    </location>
</feature>
<dbReference type="Proteomes" id="UP000194153">
    <property type="component" value="Unassembled WGS sequence"/>
</dbReference>
<comment type="similarity">
    <text evidence="1">Belongs to the ATP-dependent AMP-binding enzyme family.</text>
</comment>
<dbReference type="PANTHER" id="PTHR43201:SF5">
    <property type="entry name" value="MEDIUM-CHAIN ACYL-COA LIGASE ACSF2, MITOCHONDRIAL"/>
    <property type="match status" value="1"/>
</dbReference>
<keyword evidence="6" id="KW-1185">Reference proteome</keyword>
<dbReference type="Pfam" id="PF00501">
    <property type="entry name" value="AMP-binding"/>
    <property type="match status" value="1"/>
</dbReference>
<reference evidence="6" key="1">
    <citation type="submission" date="2017-05" db="EMBL/GenBank/DDBJ databases">
        <title>Draft genome sequence of Geobacter pelophilus, a iron(III)-reducing bacteria.</title>
        <authorList>
            <person name="Aoyagi T."/>
            <person name="Koike H."/>
            <person name="Morita T."/>
            <person name="Sato Y."/>
            <person name="Habe H."/>
            <person name="Hori T."/>
        </authorList>
    </citation>
    <scope>NUCLEOTIDE SEQUENCE [LARGE SCALE GENOMIC DNA]</scope>
    <source>
        <strain evidence="6">Drf2</strain>
    </source>
</reference>
<name>A0ABQ0MIA0_9BACT</name>
<feature type="domain" description="AMP-dependent synthetase/ligase" evidence="3">
    <location>
        <begin position="42"/>
        <end position="430"/>
    </location>
</feature>
<dbReference type="EMBL" id="BDQG01000001">
    <property type="protein sequence ID" value="GAW65866.1"/>
    <property type="molecule type" value="Genomic_DNA"/>
</dbReference>
<dbReference type="Gene3D" id="3.30.300.30">
    <property type="match status" value="1"/>
</dbReference>
<sequence>MLIGKTFLLQELDFLMRCAARLQGGFPMSQQIELTVGALLDDIAGKFPDNEALIYVERGLRYSYREFNERCRQIAKGLLRMGVKKGDHLAIWAYNVPEWILLQFASAKIGAVLVTVNTSYKSAELEYIMKQSDSSFLFLVQGFKDTDYIQTLADVVPELAQSEPGKLKSAALPFLKHVVFLEEGAPAGTINFDKIVELGREVPDAELAAVEKTLSVHDVINMQYTSGTTGFPKGVMLTHHNIVNNGFNIGECMRFTEKDRLCIPVPFFHCFGCVLAVMACVTHGSTMVPVEIFDPLKVLQAVEKERCTALHGVPTMFIAELEHPRFSEFDLTSLRTGIMAGSNCPIEVMRRVIRDMHASEITIAYGQTESSPVITQTRTDDPIELKVSTVGRVLPNVELKIVDIESGQELPPGKQGELCTRGYLVMKGYYKMPEETAKAVDADGWLHTGDLAVMDENGYCKITGRIKNMIIRGGENIYPREIEEFLYTHPKISDVQVYGVPDRKYGEQVMAAIVLKQGSEMTEAEVKEFCRGRIANYKIPKYVRFVDSYPMTASGKIQKFKLREMAIRELQLEENQ</sequence>
<accession>A0ABQ0MIA0</accession>
<organism evidence="5 6">
    <name type="scientific">Geoanaerobacter pelophilus</name>
    <dbReference type="NCBI Taxonomy" id="60036"/>
    <lineage>
        <taxon>Bacteria</taxon>
        <taxon>Pseudomonadati</taxon>
        <taxon>Thermodesulfobacteriota</taxon>
        <taxon>Desulfuromonadia</taxon>
        <taxon>Geobacterales</taxon>
        <taxon>Geobacteraceae</taxon>
        <taxon>Geoanaerobacter</taxon>
    </lineage>
</organism>
<dbReference type="Gene3D" id="2.30.38.10">
    <property type="entry name" value="Luciferase, Domain 3"/>
    <property type="match status" value="1"/>
</dbReference>
<evidence type="ECO:0000256" key="1">
    <source>
        <dbReference type="ARBA" id="ARBA00006432"/>
    </source>
</evidence>
<dbReference type="Pfam" id="PF13193">
    <property type="entry name" value="AMP-binding_C"/>
    <property type="match status" value="1"/>
</dbReference>
<dbReference type="PANTHER" id="PTHR43201">
    <property type="entry name" value="ACYL-COA SYNTHETASE"/>
    <property type="match status" value="1"/>
</dbReference>